<dbReference type="Gene3D" id="1.10.730.10">
    <property type="entry name" value="Isoleucyl-tRNA Synthetase, Domain 1"/>
    <property type="match status" value="1"/>
</dbReference>
<evidence type="ECO:0000256" key="5">
    <source>
        <dbReference type="ARBA" id="ARBA00022490"/>
    </source>
</evidence>
<dbReference type="NCBIfam" id="TIGR00398">
    <property type="entry name" value="metG"/>
    <property type="match status" value="1"/>
</dbReference>
<dbReference type="SUPFAM" id="SSF47323">
    <property type="entry name" value="Anticodon-binding domain of a subclass of class I aminoacyl-tRNA synthetases"/>
    <property type="match status" value="1"/>
</dbReference>
<dbReference type="GO" id="GO:0004825">
    <property type="term" value="F:methionine-tRNA ligase activity"/>
    <property type="evidence" value="ECO:0007669"/>
    <property type="project" value="UniProtKB-UniRule"/>
</dbReference>
<dbReference type="GO" id="GO:0005737">
    <property type="term" value="C:cytoplasm"/>
    <property type="evidence" value="ECO:0007669"/>
    <property type="project" value="UniProtKB-SubCell"/>
</dbReference>
<keyword evidence="7 14" id="KW-0436">Ligase</keyword>
<reference evidence="17" key="2">
    <citation type="journal article" date="2021" name="PeerJ">
        <title>Extensive microbial diversity within the chicken gut microbiome revealed by metagenomics and culture.</title>
        <authorList>
            <person name="Gilroy R."/>
            <person name="Ravi A."/>
            <person name="Getino M."/>
            <person name="Pursley I."/>
            <person name="Horton D.L."/>
            <person name="Alikhan N.F."/>
            <person name="Baker D."/>
            <person name="Gharbi K."/>
            <person name="Hall N."/>
            <person name="Watson M."/>
            <person name="Adriaenssens E.M."/>
            <person name="Foster-Nyarko E."/>
            <person name="Jarju S."/>
            <person name="Secka A."/>
            <person name="Antonio M."/>
            <person name="Oren A."/>
            <person name="Chaudhuri R.R."/>
            <person name="La Ragione R."/>
            <person name="Hildebrand F."/>
            <person name="Pallen M.J."/>
        </authorList>
    </citation>
    <scope>NUCLEOTIDE SEQUENCE</scope>
    <source>
        <strain evidence="17">1370</strain>
    </source>
</reference>
<keyword evidence="5 14" id="KW-0963">Cytoplasm</keyword>
<dbReference type="GO" id="GO:0005524">
    <property type="term" value="F:ATP binding"/>
    <property type="evidence" value="ECO:0007669"/>
    <property type="project" value="UniProtKB-UniRule"/>
</dbReference>
<keyword evidence="14" id="KW-0862">Zinc</keyword>
<dbReference type="InterPro" id="IPR002547">
    <property type="entry name" value="tRNA-bd_dom"/>
</dbReference>
<dbReference type="InterPro" id="IPR014758">
    <property type="entry name" value="Met-tRNA_synth"/>
</dbReference>
<keyword evidence="6 14" id="KW-0820">tRNA-binding</keyword>
<comment type="subcellular location">
    <subcellularLocation>
        <location evidence="2 14">Cytoplasm</location>
    </subcellularLocation>
</comment>
<comment type="caution">
    <text evidence="17">The sequence shown here is derived from an EMBL/GenBank/DDBJ whole genome shotgun (WGS) entry which is preliminary data.</text>
</comment>
<sequence>MEKKPYLITTAIAYASKKPHIGNTYDVVCADAIARLRRMQGYDVFFLTGTDEHGQKIEELARAAGISPKQHVDNISSEIKATCDMLGVSYSRFIRTTDSDHERAVQGIFNRLYQQGDIYRSQYEGWYCVPCESFYTETQLVDGKCPDCGREVVKAKEEAYFLRLSKYQKQLEEFLDNNPDFIQPESRKKEMLNNFIKPGLQDLCITRSSFKWGIPVDFDPDNVIYVWIDALSNYITGLGYSVDGSSEAYSRYWQNCVHVIGKDILRFHSIYWIVELMALGLTLPKRIFAHPWLLFGKDKMSKSVGNVIYADELVSRFGVDATRYYLLSEMPFTNDGSITYEAVIDRYNTDLANTIGNLVSRTVAMVIKYFGGAVPSPGTKTELDLELEKAAVDAAESMQAHFDAFKLSDACGDVIALARRANKYIDETEPWVLAKTEEGRVRLETVLYQLIEAIRFIGILLEPFMPDTSRKILDGINTDLRCIDSLKAFGGYTAGESVRQSEPLFARIDSKKLLEELNAEMEKLKKELDEKKPSNSPEANSPEDAQTPEEPSLPEIDIDELMRIELRAAKVVECEKLKGSKKLLRFILDDGRGTRQVLSGIARWYSPEELIGKTVVLAANLKPARLAGEVSQGMLICSDMPDGSAKIVFLDDSVPAGTRLR</sequence>
<dbReference type="Gene3D" id="2.40.50.140">
    <property type="entry name" value="Nucleic acid-binding proteins"/>
    <property type="match status" value="1"/>
</dbReference>
<comment type="caution">
    <text evidence="14">Lacks conserved residue(s) required for the propagation of feature annotation.</text>
</comment>
<evidence type="ECO:0000313" key="17">
    <source>
        <dbReference type="EMBL" id="HIV10685.1"/>
    </source>
</evidence>
<dbReference type="GO" id="GO:0006431">
    <property type="term" value="P:methionyl-tRNA aminoacylation"/>
    <property type="evidence" value="ECO:0007669"/>
    <property type="project" value="UniProtKB-UniRule"/>
</dbReference>
<keyword evidence="14" id="KW-0479">Metal-binding</keyword>
<dbReference type="HAMAP" id="MF_01228">
    <property type="entry name" value="Met_tRNA_synth_type2"/>
    <property type="match status" value="1"/>
</dbReference>
<evidence type="ECO:0000256" key="14">
    <source>
        <dbReference type="HAMAP-Rule" id="MF_01228"/>
    </source>
</evidence>
<evidence type="ECO:0000256" key="1">
    <source>
        <dbReference type="ARBA" id="ARBA00003314"/>
    </source>
</evidence>
<dbReference type="InterPro" id="IPR014729">
    <property type="entry name" value="Rossmann-like_a/b/a_fold"/>
</dbReference>
<dbReference type="InterPro" id="IPR009080">
    <property type="entry name" value="tRNAsynth_Ia_anticodon-bd"/>
</dbReference>
<dbReference type="GO" id="GO:0000049">
    <property type="term" value="F:tRNA binding"/>
    <property type="evidence" value="ECO:0007669"/>
    <property type="project" value="UniProtKB-UniRule"/>
</dbReference>
<dbReference type="SUPFAM" id="SSF52374">
    <property type="entry name" value="Nucleotidylyl transferase"/>
    <property type="match status" value="1"/>
</dbReference>
<comment type="similarity">
    <text evidence="3 14">Belongs to the class-I aminoacyl-tRNA synthetase family. MetG type 2A subfamily.</text>
</comment>
<dbReference type="InterPro" id="IPR012340">
    <property type="entry name" value="NA-bd_OB-fold"/>
</dbReference>
<feature type="short sequence motif" description="'KMSKS' region" evidence="14">
    <location>
        <begin position="299"/>
        <end position="303"/>
    </location>
</feature>
<evidence type="ECO:0000259" key="16">
    <source>
        <dbReference type="PROSITE" id="PS50886"/>
    </source>
</evidence>
<dbReference type="AlphaFoldDB" id="A0A9D1NRC1"/>
<dbReference type="InterPro" id="IPR033911">
    <property type="entry name" value="MetRS_core"/>
</dbReference>
<dbReference type="EC" id="6.1.1.10" evidence="14"/>
<dbReference type="InterPro" id="IPR023457">
    <property type="entry name" value="Met-tRNA_synth_2"/>
</dbReference>
<keyword evidence="9 14" id="KW-0067">ATP-binding</keyword>
<feature type="binding site" evidence="14">
    <location>
        <position position="128"/>
    </location>
    <ligand>
        <name>Zn(2+)</name>
        <dbReference type="ChEBI" id="CHEBI:29105"/>
    </ligand>
</feature>
<dbReference type="SUPFAM" id="SSF50249">
    <property type="entry name" value="Nucleic acid-binding proteins"/>
    <property type="match status" value="1"/>
</dbReference>
<comment type="subunit">
    <text evidence="4 14">Homodimer.</text>
</comment>
<name>A0A9D1NRC1_9FIRM</name>
<dbReference type="InterPro" id="IPR004495">
    <property type="entry name" value="Met-tRNA-synth_bsu_C"/>
</dbReference>
<accession>A0A9D1NRC1</accession>
<dbReference type="GO" id="GO:0046872">
    <property type="term" value="F:metal ion binding"/>
    <property type="evidence" value="ECO:0007669"/>
    <property type="project" value="UniProtKB-KW"/>
</dbReference>
<comment type="catalytic activity">
    <reaction evidence="13 14">
        <text>tRNA(Met) + L-methionine + ATP = L-methionyl-tRNA(Met) + AMP + diphosphate</text>
        <dbReference type="Rhea" id="RHEA:13481"/>
        <dbReference type="Rhea" id="RHEA-COMP:9667"/>
        <dbReference type="Rhea" id="RHEA-COMP:9698"/>
        <dbReference type="ChEBI" id="CHEBI:30616"/>
        <dbReference type="ChEBI" id="CHEBI:33019"/>
        <dbReference type="ChEBI" id="CHEBI:57844"/>
        <dbReference type="ChEBI" id="CHEBI:78442"/>
        <dbReference type="ChEBI" id="CHEBI:78530"/>
        <dbReference type="ChEBI" id="CHEBI:456215"/>
        <dbReference type="EC" id="6.1.1.10"/>
    </reaction>
</comment>
<dbReference type="InterPro" id="IPR041872">
    <property type="entry name" value="Anticodon_Met"/>
</dbReference>
<evidence type="ECO:0000256" key="2">
    <source>
        <dbReference type="ARBA" id="ARBA00004496"/>
    </source>
</evidence>
<dbReference type="FunFam" id="1.10.730.10:FF:000026">
    <property type="entry name" value="Methionine--tRNA ligase"/>
    <property type="match status" value="1"/>
</dbReference>
<dbReference type="PANTHER" id="PTHR43326">
    <property type="entry name" value="METHIONYL-TRNA SYNTHETASE"/>
    <property type="match status" value="1"/>
</dbReference>
<dbReference type="Pfam" id="PF19303">
    <property type="entry name" value="Anticodon_3"/>
    <property type="match status" value="1"/>
</dbReference>
<feature type="domain" description="TRNA-binding" evidence="16">
    <location>
        <begin position="560"/>
        <end position="661"/>
    </location>
</feature>
<dbReference type="PRINTS" id="PR01041">
    <property type="entry name" value="TRNASYNTHMET"/>
</dbReference>
<evidence type="ECO:0000256" key="12">
    <source>
        <dbReference type="ARBA" id="ARBA00023146"/>
    </source>
</evidence>
<evidence type="ECO:0000256" key="13">
    <source>
        <dbReference type="ARBA" id="ARBA00047364"/>
    </source>
</evidence>
<evidence type="ECO:0000313" key="18">
    <source>
        <dbReference type="Proteomes" id="UP000823960"/>
    </source>
</evidence>
<dbReference type="CDD" id="cd07957">
    <property type="entry name" value="Anticodon_Ia_Met"/>
    <property type="match status" value="1"/>
</dbReference>
<keyword evidence="10 14" id="KW-0694">RNA-binding</keyword>
<comment type="function">
    <text evidence="1 14">Is required not only for elongation of protein synthesis but also for the initiation of all mRNA translation through initiator tRNA(fMet) aminoacylation.</text>
</comment>
<dbReference type="PROSITE" id="PS50886">
    <property type="entry name" value="TRBD"/>
    <property type="match status" value="1"/>
</dbReference>
<evidence type="ECO:0000256" key="10">
    <source>
        <dbReference type="ARBA" id="ARBA00022884"/>
    </source>
</evidence>
<keyword evidence="11 14" id="KW-0648">Protein biosynthesis</keyword>
<dbReference type="NCBIfam" id="NF008900">
    <property type="entry name" value="PRK12267.1"/>
    <property type="match status" value="1"/>
</dbReference>
<evidence type="ECO:0000256" key="6">
    <source>
        <dbReference type="ARBA" id="ARBA00022555"/>
    </source>
</evidence>
<dbReference type="Pfam" id="PF01588">
    <property type="entry name" value="tRNA_bind"/>
    <property type="match status" value="1"/>
</dbReference>
<comment type="cofactor">
    <cofactor evidence="14">
        <name>Zn(2+)</name>
        <dbReference type="ChEBI" id="CHEBI:29105"/>
    </cofactor>
    <text evidence="14">Binds 1 zinc ion per subunit.</text>
</comment>
<gene>
    <name evidence="14 17" type="primary">metG</name>
    <name evidence="17" type="ORF">IAD28_03190</name>
</gene>
<dbReference type="Pfam" id="PF09334">
    <property type="entry name" value="tRNA-synt_1g"/>
    <property type="match status" value="2"/>
</dbReference>
<feature type="region of interest" description="Disordered" evidence="15">
    <location>
        <begin position="526"/>
        <end position="556"/>
    </location>
</feature>
<evidence type="ECO:0000256" key="9">
    <source>
        <dbReference type="ARBA" id="ARBA00022840"/>
    </source>
</evidence>
<feature type="binding site" evidence="14">
    <location>
        <position position="145"/>
    </location>
    <ligand>
        <name>Zn(2+)</name>
        <dbReference type="ChEBI" id="CHEBI:29105"/>
    </ligand>
</feature>
<dbReference type="PANTHER" id="PTHR43326:SF1">
    <property type="entry name" value="METHIONINE--TRNA LIGASE, MITOCHONDRIAL"/>
    <property type="match status" value="1"/>
</dbReference>
<feature type="binding site" evidence="14">
    <location>
        <position position="131"/>
    </location>
    <ligand>
        <name>Zn(2+)</name>
        <dbReference type="ChEBI" id="CHEBI:29105"/>
    </ligand>
</feature>
<organism evidence="17 18">
    <name type="scientific">Candidatus Faeciplasma avium</name>
    <dbReference type="NCBI Taxonomy" id="2840798"/>
    <lineage>
        <taxon>Bacteria</taxon>
        <taxon>Bacillati</taxon>
        <taxon>Bacillota</taxon>
        <taxon>Clostridia</taxon>
        <taxon>Eubacteriales</taxon>
        <taxon>Oscillospiraceae</taxon>
        <taxon>Oscillospiraceae incertae sedis</taxon>
        <taxon>Candidatus Faeciplasma</taxon>
    </lineage>
</organism>
<dbReference type="CDD" id="cd00814">
    <property type="entry name" value="MetRS_core"/>
    <property type="match status" value="1"/>
</dbReference>
<evidence type="ECO:0000256" key="8">
    <source>
        <dbReference type="ARBA" id="ARBA00022741"/>
    </source>
</evidence>
<dbReference type="NCBIfam" id="TIGR00399">
    <property type="entry name" value="metG_C_term"/>
    <property type="match status" value="1"/>
</dbReference>
<evidence type="ECO:0000256" key="3">
    <source>
        <dbReference type="ARBA" id="ARBA00006590"/>
    </source>
</evidence>
<keyword evidence="12 14" id="KW-0030">Aminoacyl-tRNA synthetase</keyword>
<evidence type="ECO:0000256" key="15">
    <source>
        <dbReference type="SAM" id="MobiDB-lite"/>
    </source>
</evidence>
<dbReference type="Gene3D" id="3.40.50.620">
    <property type="entry name" value="HUPs"/>
    <property type="match status" value="1"/>
</dbReference>
<feature type="binding site" evidence="14">
    <location>
        <position position="148"/>
    </location>
    <ligand>
        <name>Zn(2+)</name>
        <dbReference type="ChEBI" id="CHEBI:29105"/>
    </ligand>
</feature>
<dbReference type="InterPro" id="IPR015413">
    <property type="entry name" value="Methionyl/Leucyl_tRNA_Synth"/>
</dbReference>
<feature type="short sequence motif" description="'HIGH' region" evidence="14">
    <location>
        <begin position="13"/>
        <end position="23"/>
    </location>
</feature>
<evidence type="ECO:0000256" key="11">
    <source>
        <dbReference type="ARBA" id="ARBA00022917"/>
    </source>
</evidence>
<dbReference type="Gene3D" id="2.170.220.10">
    <property type="match status" value="1"/>
</dbReference>
<dbReference type="FunFam" id="2.170.220.10:FF:000002">
    <property type="entry name" value="Methionine--tRNA ligase"/>
    <property type="match status" value="1"/>
</dbReference>
<evidence type="ECO:0000256" key="4">
    <source>
        <dbReference type="ARBA" id="ARBA00011738"/>
    </source>
</evidence>
<proteinExistence type="inferred from homology"/>
<evidence type="ECO:0000256" key="7">
    <source>
        <dbReference type="ARBA" id="ARBA00022598"/>
    </source>
</evidence>
<dbReference type="EMBL" id="DVOL01000042">
    <property type="protein sequence ID" value="HIV10685.1"/>
    <property type="molecule type" value="Genomic_DNA"/>
</dbReference>
<dbReference type="Proteomes" id="UP000823960">
    <property type="component" value="Unassembled WGS sequence"/>
</dbReference>
<dbReference type="CDD" id="cd02800">
    <property type="entry name" value="tRNA_bind_EcMetRS_like"/>
    <property type="match status" value="1"/>
</dbReference>
<keyword evidence="8 14" id="KW-0547">Nucleotide-binding</keyword>
<protein>
    <recommendedName>
        <fullName evidence="14">Methionine--tRNA ligase</fullName>
        <ecNumber evidence="14">6.1.1.10</ecNumber>
    </recommendedName>
    <alternativeName>
        <fullName evidence="14">Methionyl-tRNA synthetase</fullName>
        <shortName evidence="14">MetRS</shortName>
    </alternativeName>
</protein>
<reference evidence="17" key="1">
    <citation type="submission" date="2020-10" db="EMBL/GenBank/DDBJ databases">
        <authorList>
            <person name="Gilroy R."/>
        </authorList>
    </citation>
    <scope>NUCLEOTIDE SEQUENCE</scope>
    <source>
        <strain evidence="17">1370</strain>
    </source>
</reference>